<organism evidence="1 2">
    <name type="scientific">Methylocella tundrae</name>
    <dbReference type="NCBI Taxonomy" id="227605"/>
    <lineage>
        <taxon>Bacteria</taxon>
        <taxon>Pseudomonadati</taxon>
        <taxon>Pseudomonadota</taxon>
        <taxon>Alphaproteobacteria</taxon>
        <taxon>Hyphomicrobiales</taxon>
        <taxon>Beijerinckiaceae</taxon>
        <taxon>Methylocella</taxon>
    </lineage>
</organism>
<dbReference type="KEGG" id="mtun:MTUNDRAET4_0316.1"/>
<dbReference type="EMBL" id="LR536451">
    <property type="protein sequence ID" value="VFU16691.1"/>
    <property type="molecule type" value="Genomic_DNA"/>
</dbReference>
<accession>A0A4U8Z793</accession>
<proteinExistence type="predicted"/>
<dbReference type="Proteomes" id="UP000294360">
    <property type="component" value="Plasmid 2"/>
</dbReference>
<dbReference type="AlphaFoldDB" id="A0A4U8Z793"/>
<keyword evidence="1" id="KW-0614">Plasmid</keyword>
<geneLocation type="plasmid" evidence="1 2">
    <name>2</name>
</geneLocation>
<sequence length="122" mass="13489">MRGYFLRAQMLLHGDRKISAALHRRVIRHDHAFPAGNASDPGDHSGAGDLAVVHSMRGELSNLEERREGINQRVDPLARQHFSTRQVARPRRRSTALADAACGVAEVGNQFRHGFAIQAIFG</sequence>
<gene>
    <name evidence="1" type="ORF">MTUNDRAET4_0316</name>
</gene>
<name>A0A4U8Z793_METTU</name>
<evidence type="ECO:0000313" key="2">
    <source>
        <dbReference type="Proteomes" id="UP000294360"/>
    </source>
</evidence>
<reference evidence="1 2" key="1">
    <citation type="submission" date="2019-03" db="EMBL/GenBank/DDBJ databases">
        <authorList>
            <person name="Kox A.R. M."/>
        </authorList>
    </citation>
    <scope>NUCLEOTIDE SEQUENCE [LARGE SCALE GENOMIC DNA]</scope>
    <source>
        <strain evidence="1">MTUNDRAET4 annotated genome</strain>
        <plasmid evidence="2">2</plasmid>
    </source>
</reference>
<protein>
    <submittedName>
        <fullName evidence="1">Uncharacterized protein</fullName>
    </submittedName>
</protein>
<evidence type="ECO:0000313" key="1">
    <source>
        <dbReference type="EMBL" id="VFU16691.1"/>
    </source>
</evidence>